<dbReference type="InterPro" id="IPR036249">
    <property type="entry name" value="Thioredoxin-like_sf"/>
</dbReference>
<dbReference type="NCBIfam" id="NF001808">
    <property type="entry name" value="PRK00522.1"/>
    <property type="match status" value="1"/>
</dbReference>
<proteinExistence type="inferred from homology"/>
<evidence type="ECO:0000313" key="10">
    <source>
        <dbReference type="Proteomes" id="UP000250223"/>
    </source>
</evidence>
<evidence type="ECO:0000313" key="8">
    <source>
        <dbReference type="EMBL" id="NOH17001.1"/>
    </source>
</evidence>
<dbReference type="EMBL" id="UAWC01000026">
    <property type="protein sequence ID" value="SQB36092.1"/>
    <property type="molecule type" value="Genomic_DNA"/>
</dbReference>
<comment type="miscellaneous">
    <text evidence="6">The active site is a conserved redox-active cysteine residue, the peroxidatic cysteine (C(P)), which makes the nucleophilic attack on the peroxide substrate. The peroxide oxidizes the C(P)-SH to cysteine sulfenic acid (C(P)-SOH), which then reacts with another cysteine residue, the resolving cysteine (C(R)), to form a disulfide bridge. The disulfide is subsequently reduced by an appropriate electron donor to complete the catalytic cycle. In this atypical 2-Cys peroxiredoxin, C(R) is present in the same subunit to form an intramolecular disulfide. The disulfide is subsequently reduced by thioredoxin.</text>
</comment>
<accession>A0A239ZJ98</accession>
<organism evidence="9 10">
    <name type="scientific">Clostridium cochlearium</name>
    <dbReference type="NCBI Taxonomy" id="1494"/>
    <lineage>
        <taxon>Bacteria</taxon>
        <taxon>Bacillati</taxon>
        <taxon>Bacillota</taxon>
        <taxon>Clostridia</taxon>
        <taxon>Eubacteriales</taxon>
        <taxon>Clostridiaceae</taxon>
        <taxon>Clostridium</taxon>
    </lineage>
</organism>
<evidence type="ECO:0000256" key="5">
    <source>
        <dbReference type="ARBA" id="ARBA00023284"/>
    </source>
</evidence>
<dbReference type="Pfam" id="PF08534">
    <property type="entry name" value="Redoxin"/>
    <property type="match status" value="1"/>
</dbReference>
<comment type="subunit">
    <text evidence="6">Homodimer.</text>
</comment>
<dbReference type="Proteomes" id="UP000250223">
    <property type="component" value="Unassembled WGS sequence"/>
</dbReference>
<comment type="function">
    <text evidence="6">Thiol-specific peroxidase that catalyzes the reduction of hydrogen peroxide and organic hydroperoxides to water and alcohols, respectively. Plays a role in cell protection against oxidative stress by detoxifying peroxides.</text>
</comment>
<dbReference type="InterPro" id="IPR013740">
    <property type="entry name" value="Redoxin"/>
</dbReference>
<feature type="active site" description="Cysteine sulfenic acid (-SOH) intermediate" evidence="6">
    <location>
        <position position="58"/>
    </location>
</feature>
<keyword evidence="3 6" id="KW-0560">Oxidoreductase</keyword>
<dbReference type="InterPro" id="IPR050455">
    <property type="entry name" value="Tpx_Peroxidase_subfamily"/>
</dbReference>
<dbReference type="Gene3D" id="3.40.30.10">
    <property type="entry name" value="Glutaredoxin"/>
    <property type="match status" value="1"/>
</dbReference>
<keyword evidence="2 6" id="KW-0049">Antioxidant</keyword>
<feature type="disulfide bond" description="Redox-active" evidence="6">
    <location>
        <begin position="58"/>
        <end position="92"/>
    </location>
</feature>
<reference evidence="8 11" key="2">
    <citation type="submission" date="2020-05" db="EMBL/GenBank/DDBJ databases">
        <title>Draft genome sequence of Clostridium cochlearium strain AGROS13 isolated from a sheep dairy farm in New Zealand.</title>
        <authorList>
            <person name="Gupta T.B."/>
            <person name="Jauregui R."/>
            <person name="Risson A.N."/>
            <person name="Brightwell G."/>
            <person name="Maclean P."/>
        </authorList>
    </citation>
    <scope>NUCLEOTIDE SEQUENCE [LARGE SCALE GENOMIC DNA]</scope>
    <source>
        <strain evidence="8 11">AGROS13</strain>
    </source>
</reference>
<dbReference type="PANTHER" id="PTHR43110">
    <property type="entry name" value="THIOL PEROXIDASE"/>
    <property type="match status" value="1"/>
</dbReference>
<dbReference type="InterPro" id="IPR018219">
    <property type="entry name" value="Tpx_CS"/>
</dbReference>
<evidence type="ECO:0000256" key="6">
    <source>
        <dbReference type="HAMAP-Rule" id="MF_00269"/>
    </source>
</evidence>
<dbReference type="AlphaFoldDB" id="A0A239ZJ98"/>
<dbReference type="GO" id="GO:0008379">
    <property type="term" value="F:thioredoxin peroxidase activity"/>
    <property type="evidence" value="ECO:0007669"/>
    <property type="project" value="UniProtKB-UniRule"/>
</dbReference>
<name>A0A239ZJ98_CLOCO</name>
<sequence length="164" mass="18220">MNITFKGNPVTLVGTQLKIGDKAPDFTVVDNNMEDFSLKNTKGVRIISAVPSLDTPVCDLETKTFNKEASNIPNVSIYTISMDLPFAQIRWCGDNGIDNLTTLSDFKDRLFGKNYGTYVKELGLLARAVFVIDSNDNIVYAEYVEEIGNQPNFEKVLEAARNAK</sequence>
<evidence type="ECO:0000259" key="7">
    <source>
        <dbReference type="PROSITE" id="PS51352"/>
    </source>
</evidence>
<dbReference type="PANTHER" id="PTHR43110:SF1">
    <property type="entry name" value="THIOL PEROXIDASE"/>
    <property type="match status" value="1"/>
</dbReference>
<dbReference type="InterPro" id="IPR002065">
    <property type="entry name" value="TPX"/>
</dbReference>
<keyword evidence="5 6" id="KW-0676">Redox-active center</keyword>
<dbReference type="Proteomes" id="UP000528432">
    <property type="component" value="Unassembled WGS sequence"/>
</dbReference>
<dbReference type="SUPFAM" id="SSF52833">
    <property type="entry name" value="Thioredoxin-like"/>
    <property type="match status" value="1"/>
</dbReference>
<evidence type="ECO:0000256" key="2">
    <source>
        <dbReference type="ARBA" id="ARBA00022862"/>
    </source>
</evidence>
<dbReference type="InterPro" id="IPR013766">
    <property type="entry name" value="Thioredoxin_domain"/>
</dbReference>
<dbReference type="CDD" id="cd03014">
    <property type="entry name" value="PRX_Atyp2cys"/>
    <property type="match status" value="1"/>
</dbReference>
<comment type="similarity">
    <text evidence="6">Belongs to the peroxiredoxin family. Tpx subfamily.</text>
</comment>
<dbReference type="RefSeq" id="WP_095177468.1">
    <property type="nucleotide sequence ID" value="NZ_JABFIF010000031.1"/>
</dbReference>
<evidence type="ECO:0000256" key="1">
    <source>
        <dbReference type="ARBA" id="ARBA00022559"/>
    </source>
</evidence>
<dbReference type="EC" id="1.11.1.24" evidence="6"/>
<evidence type="ECO:0000256" key="4">
    <source>
        <dbReference type="ARBA" id="ARBA00023157"/>
    </source>
</evidence>
<dbReference type="HAMAP" id="MF_00269">
    <property type="entry name" value="Tpx"/>
    <property type="match status" value="1"/>
</dbReference>
<dbReference type="PROSITE" id="PS51352">
    <property type="entry name" value="THIOREDOXIN_2"/>
    <property type="match status" value="1"/>
</dbReference>
<dbReference type="GeneID" id="70576595"/>
<feature type="domain" description="Thioredoxin" evidence="7">
    <location>
        <begin position="17"/>
        <end position="162"/>
    </location>
</feature>
<gene>
    <name evidence="6 9" type="primary">tpx</name>
    <name evidence="8" type="ORF">HMJ28_11550</name>
    <name evidence="9" type="ORF">NCTC13028_02317</name>
</gene>
<reference evidence="9 10" key="1">
    <citation type="submission" date="2018-06" db="EMBL/GenBank/DDBJ databases">
        <authorList>
            <consortium name="Pathogen Informatics"/>
            <person name="Doyle S."/>
        </authorList>
    </citation>
    <scope>NUCLEOTIDE SEQUENCE [LARGE SCALE GENOMIC DNA]</scope>
    <source>
        <strain evidence="9 10">NCTC13028</strain>
    </source>
</reference>
<evidence type="ECO:0000313" key="9">
    <source>
        <dbReference type="EMBL" id="SQB36092.1"/>
    </source>
</evidence>
<dbReference type="EMBL" id="JABFIF010000031">
    <property type="protein sequence ID" value="NOH17001.1"/>
    <property type="molecule type" value="Genomic_DNA"/>
</dbReference>
<evidence type="ECO:0000256" key="3">
    <source>
        <dbReference type="ARBA" id="ARBA00023002"/>
    </source>
</evidence>
<evidence type="ECO:0000313" key="11">
    <source>
        <dbReference type="Proteomes" id="UP000528432"/>
    </source>
</evidence>
<protein>
    <recommendedName>
        <fullName evidence="6">Thiol peroxidase</fullName>
        <shortName evidence="6">Tpx</shortName>
        <ecNumber evidence="6">1.11.1.24</ecNumber>
    </recommendedName>
    <alternativeName>
        <fullName evidence="6">Peroxiredoxin tpx</fullName>
        <shortName evidence="6">Prx</shortName>
    </alternativeName>
    <alternativeName>
        <fullName evidence="6">Thioredoxin peroxidase</fullName>
    </alternativeName>
    <alternativeName>
        <fullName evidence="6">Thioredoxin-dependent peroxiredoxin</fullName>
    </alternativeName>
</protein>
<keyword evidence="1 6" id="KW-0575">Peroxidase</keyword>
<comment type="catalytic activity">
    <reaction evidence="6">
        <text>a hydroperoxide + [thioredoxin]-dithiol = an alcohol + [thioredoxin]-disulfide + H2O</text>
        <dbReference type="Rhea" id="RHEA:62620"/>
        <dbReference type="Rhea" id="RHEA-COMP:10698"/>
        <dbReference type="Rhea" id="RHEA-COMP:10700"/>
        <dbReference type="ChEBI" id="CHEBI:15377"/>
        <dbReference type="ChEBI" id="CHEBI:29950"/>
        <dbReference type="ChEBI" id="CHEBI:30879"/>
        <dbReference type="ChEBI" id="CHEBI:35924"/>
        <dbReference type="ChEBI" id="CHEBI:50058"/>
        <dbReference type="EC" id="1.11.1.24"/>
    </reaction>
</comment>
<dbReference type="PROSITE" id="PS01265">
    <property type="entry name" value="TPX"/>
    <property type="match status" value="1"/>
</dbReference>
<keyword evidence="4 6" id="KW-1015">Disulfide bond</keyword>